<dbReference type="Pfam" id="PF04185">
    <property type="entry name" value="Phosphoesterase"/>
    <property type="match status" value="2"/>
</dbReference>
<keyword evidence="2" id="KW-0732">Signal</keyword>
<evidence type="ECO:0000313" key="3">
    <source>
        <dbReference type="EMBL" id="KAA8917238.1"/>
    </source>
</evidence>
<gene>
    <name evidence="3" type="ORF">TRICI_000631</name>
</gene>
<evidence type="ECO:0008006" key="5">
    <source>
        <dbReference type="Google" id="ProtNLM"/>
    </source>
</evidence>
<feature type="signal peptide" evidence="2">
    <location>
        <begin position="1"/>
        <end position="17"/>
    </location>
</feature>
<dbReference type="InterPro" id="IPR017850">
    <property type="entry name" value="Alkaline_phosphatase_core_sf"/>
</dbReference>
<dbReference type="EMBL" id="SWFS01000053">
    <property type="protein sequence ID" value="KAA8917238.1"/>
    <property type="molecule type" value="Genomic_DNA"/>
</dbReference>
<dbReference type="GO" id="GO:0042578">
    <property type="term" value="F:phosphoric ester hydrolase activity"/>
    <property type="evidence" value="ECO:0007669"/>
    <property type="project" value="UniProtKB-ARBA"/>
</dbReference>
<dbReference type="OrthoDB" id="5135119at2759"/>
<dbReference type="Gene3D" id="3.40.720.10">
    <property type="entry name" value="Alkaline Phosphatase, subunit A"/>
    <property type="match status" value="2"/>
</dbReference>
<dbReference type="InterPro" id="IPR007312">
    <property type="entry name" value="Phosphoesterase"/>
</dbReference>
<dbReference type="AlphaFoldDB" id="A0A642VBH6"/>
<keyword evidence="4" id="KW-1185">Reference proteome</keyword>
<accession>A0A642VBH6</accession>
<evidence type="ECO:0000256" key="1">
    <source>
        <dbReference type="ARBA" id="ARBA00022801"/>
    </source>
</evidence>
<name>A0A642VBH6_9ASCO</name>
<dbReference type="VEuPathDB" id="FungiDB:TRICI_000631"/>
<reference evidence="3" key="1">
    <citation type="journal article" date="2019" name="G3 (Bethesda)">
        <title>Genome Assemblies of Two Rare Opportunistic Yeast Pathogens: Diutina rugosa (syn. Candida rugosa) and Trichomonascus ciferrii (syn. Candida ciferrii).</title>
        <authorList>
            <person name="Mixao V."/>
            <person name="Saus E."/>
            <person name="Hansen A.P."/>
            <person name="Lass-Florl C."/>
            <person name="Gabaldon T."/>
        </authorList>
    </citation>
    <scope>NUCLEOTIDE SEQUENCE</scope>
    <source>
        <strain evidence="3">CBS 4856</strain>
    </source>
</reference>
<evidence type="ECO:0000256" key="2">
    <source>
        <dbReference type="SAM" id="SignalP"/>
    </source>
</evidence>
<proteinExistence type="predicted"/>
<organism evidence="3 4">
    <name type="scientific">Trichomonascus ciferrii</name>
    <dbReference type="NCBI Taxonomy" id="44093"/>
    <lineage>
        <taxon>Eukaryota</taxon>
        <taxon>Fungi</taxon>
        <taxon>Dikarya</taxon>
        <taxon>Ascomycota</taxon>
        <taxon>Saccharomycotina</taxon>
        <taxon>Dipodascomycetes</taxon>
        <taxon>Dipodascales</taxon>
        <taxon>Trichomonascaceae</taxon>
        <taxon>Trichomonascus</taxon>
        <taxon>Trichomonascus ciferrii complex</taxon>
    </lineage>
</organism>
<dbReference type="GO" id="GO:0019637">
    <property type="term" value="P:organophosphate metabolic process"/>
    <property type="evidence" value="ECO:0007669"/>
    <property type="project" value="UniProtKB-ARBA"/>
</dbReference>
<protein>
    <recommendedName>
        <fullName evidence="5">Phospholipase C</fullName>
    </recommendedName>
</protein>
<dbReference type="Proteomes" id="UP000761534">
    <property type="component" value="Unassembled WGS sequence"/>
</dbReference>
<evidence type="ECO:0000313" key="4">
    <source>
        <dbReference type="Proteomes" id="UP000761534"/>
    </source>
</evidence>
<feature type="chain" id="PRO_5024825234" description="Phospholipase C" evidence="2">
    <location>
        <begin position="18"/>
        <end position="595"/>
    </location>
</feature>
<comment type="caution">
    <text evidence="3">The sequence shown here is derived from an EMBL/GenBank/DDBJ whole genome shotgun (WGS) entry which is preliminary data.</text>
</comment>
<keyword evidence="1" id="KW-0378">Hydrolase</keyword>
<dbReference type="PANTHER" id="PTHR31956:SF1">
    <property type="entry name" value="NON-SPECIFIC PHOSPHOLIPASE C1"/>
    <property type="match status" value="1"/>
</dbReference>
<dbReference type="PANTHER" id="PTHR31956">
    <property type="entry name" value="NON-SPECIFIC PHOSPHOLIPASE C4-RELATED"/>
    <property type="match status" value="1"/>
</dbReference>
<sequence>MFSSLLVAVSAISVALGAGLGDIKHVVILMQEGRSFDHYFGTMAGVRGFHDPNVKVVDGKSVYFQKTGRNDTSRLLPFHLAANETYREPSQCFVTPDDGGSSFDAWNDGKMDSWVINYGPYSWSYFKREDIPTHFEIAEGWTIADMYSESDLTIPGLDRTGEPYGRKEGDQMLKEQFLKNVGVTWYGKKDNSLALSRGQLKNVDRPKWQNVSRGINEQEGAQFHDIEMFFELAKNGNLTALTYIMTPPDLSELAPVRPNDGAWFQKRVIEAVTNSPQYNQTALFISYGDTGGFGDHVEPYISQKGTEDEWVQTFPSGNVSSLVPTGPGFRVPFYAISPYTRGGRVFTEPSDHYSQLLFLEKWAREAYNLNFTVASIPQWRREHMSDLVNMFNFDRPDISVPVLTQMEEPNFHMNGTTDNVQKCQEKYKDLAEPPVPYGNQTEATSLQYEKGYKLLRGNLTEGRYLVIERYQENRSARSNNIPFASTLKDGLVDFTTSPGCTQYSCVEERFTVHNIDSDSNKFYLKSYLTKSYMDNNAMPTNTSERAAPLTILFDPAEGYTIQNDEGKYLLFSFSSLEEPQFSHIRTTYNFYSVSY</sequence>